<evidence type="ECO:0000313" key="5">
    <source>
        <dbReference type="Proteomes" id="UP000383932"/>
    </source>
</evidence>
<feature type="coiled-coil region" evidence="2">
    <location>
        <begin position="733"/>
        <end position="787"/>
    </location>
</feature>
<evidence type="ECO:0000313" key="4">
    <source>
        <dbReference type="EMBL" id="KAB5589077.1"/>
    </source>
</evidence>
<dbReference type="Pfam" id="PF12770">
    <property type="entry name" value="CHAT"/>
    <property type="match status" value="1"/>
</dbReference>
<dbReference type="SUPFAM" id="SSF48452">
    <property type="entry name" value="TPR-like"/>
    <property type="match status" value="1"/>
</dbReference>
<dbReference type="InterPro" id="IPR024983">
    <property type="entry name" value="CHAT_dom"/>
</dbReference>
<name>A0A5N5QCK8_9AGAM</name>
<keyword evidence="1" id="KW-0802">TPR repeat</keyword>
<evidence type="ECO:0000259" key="3">
    <source>
        <dbReference type="Pfam" id="PF12770"/>
    </source>
</evidence>
<evidence type="ECO:0000256" key="2">
    <source>
        <dbReference type="SAM" id="Coils"/>
    </source>
</evidence>
<dbReference type="AlphaFoldDB" id="A0A5N5QCK8"/>
<protein>
    <submittedName>
        <fullName evidence="4">Aromatic di-alanine and TPR containing protein</fullName>
    </submittedName>
</protein>
<dbReference type="Proteomes" id="UP000383932">
    <property type="component" value="Unassembled WGS sequence"/>
</dbReference>
<keyword evidence="2" id="KW-0175">Coiled coil</keyword>
<gene>
    <name evidence="4" type="ORF">CTheo_7476</name>
</gene>
<dbReference type="SUPFAM" id="SSF81901">
    <property type="entry name" value="HCP-like"/>
    <property type="match status" value="1"/>
</dbReference>
<feature type="repeat" description="TPR" evidence="1">
    <location>
        <begin position="552"/>
        <end position="585"/>
    </location>
</feature>
<feature type="domain" description="CHAT" evidence="3">
    <location>
        <begin position="932"/>
        <end position="1213"/>
    </location>
</feature>
<dbReference type="Gene3D" id="1.25.40.10">
    <property type="entry name" value="Tetratricopeptide repeat domain"/>
    <property type="match status" value="4"/>
</dbReference>
<comment type="caution">
    <text evidence="4">The sequence shown here is derived from an EMBL/GenBank/DDBJ whole genome shotgun (WGS) entry which is preliminary data.</text>
</comment>
<proteinExistence type="predicted"/>
<dbReference type="PANTHER" id="PTHR19959:SF119">
    <property type="entry name" value="FUNGAL LIPASE-LIKE DOMAIN-CONTAINING PROTEIN"/>
    <property type="match status" value="1"/>
</dbReference>
<dbReference type="InterPro" id="IPR011990">
    <property type="entry name" value="TPR-like_helical_dom_sf"/>
</dbReference>
<dbReference type="EMBL" id="SSOP01000320">
    <property type="protein sequence ID" value="KAB5589077.1"/>
    <property type="molecule type" value="Genomic_DNA"/>
</dbReference>
<organism evidence="4 5">
    <name type="scientific">Ceratobasidium theobromae</name>
    <dbReference type="NCBI Taxonomy" id="1582974"/>
    <lineage>
        <taxon>Eukaryota</taxon>
        <taxon>Fungi</taxon>
        <taxon>Dikarya</taxon>
        <taxon>Basidiomycota</taxon>
        <taxon>Agaricomycotina</taxon>
        <taxon>Agaricomycetes</taxon>
        <taxon>Cantharellales</taxon>
        <taxon>Ceratobasidiaceae</taxon>
        <taxon>Ceratobasidium</taxon>
    </lineage>
</organism>
<accession>A0A5N5QCK8</accession>
<dbReference type="PROSITE" id="PS50005">
    <property type="entry name" value="TPR"/>
    <property type="match status" value="1"/>
</dbReference>
<sequence length="1214" mass="135418">MKEQLSALGQRINHGFEDPEMIVLDAATILSQLGENAMANTPDPHALASLVDAILSVSEGLYGRFQQNRETQYLDLAIWYLTEAIKMMPQESPRLAGPLVNLSTCHHQRFELLDQVEDINKAIESRSRAVSLAREGHPELCIWFGMLGTLYESRFKRFGNLEDINKAIEHKFQAIALMPNSFPERPMWCGDLGIAYAIRFKRLGKLEDINKAIEFQSQAAAGAPEGNIRMNMLANLGYSHALRFEHLGHLEDLDKAIECQTKSTSVMPNKNADMVVRLDNLGLTYVDRFKRLGDVEDIDKAIECHSRAVSLTPQGHSAMPGKLNNLGISYHTRFVRLGQLEDIEKAIEFQTRAISLAPNGLPNLAIWLNNLGNSHAVRFKNLDYLEDIDKAISYLSQAVSLTHKDQASLPGYLNNLGHVHQLRFNRLEKLEDIDKAIECQSRAASLVPEGHTSVAGGLNNLGTSYHSRFEHLGKLEDIDKAIEYQSQAVSLTPEDHPDIATRLDSLGSSHATRFVRFGKREDIDKAIECHSLPVAITPEDHPTISTWLNNLGNSYLTRFRSFHDPDDIDQAIEYHSRAISLTPKSHPNTPSFLNNLGQSYIERYELLHDPESLAQSMDYLRRSASSSFGSSRHRFNAAVQWSRVASLYSESETLLAIQTAMDLIPYLVWLGENLTQRYADVRRIGNIASVAAATAISAGKLELALEWLEQSRSVVWNQTLQLRTPFEDLASANQVLANKLRQVANELNNAASRSRGETDQTENELDLEQTAQKHRRLAEKYDKLVNEVRALDGFENFLHHKKAHELLSSSREGPIVLINVDQLRCDALILLPHQGEIGHVHLPRLTPVKAIQARAQLQHSLQGLRERGVQIAPETDELDEGVVAALATMWTGAANPATQVQDQQNNAPRDQEERGIRVAQRPGQEGGFHSALSMLWTDIVKPVLDHLQYTQNIDSNAIDLPHVTWCATGPLAFLPLHAAGNFNDSEPKVFDYVISSYTPTLSALLSGRLAPPKDHSRLLAVGQENTPGHNPLPATKPELDHIQRHAPPSIRYTQLSDHNATVDAVSAAIKEHDWVHFACHAYQDRMDPTESGFFLHDGTLSFARILQKSFQNKGLAFLSACQTATGDDDLPDEAIHLASSMLMVGYPSVIATMWSVQDDDAPVIADKVYAQLLKDGKMDYREAAKALHLAVKELRVQVGEKAFGRWVPYIHIGV</sequence>
<evidence type="ECO:0000256" key="1">
    <source>
        <dbReference type="PROSITE-ProRule" id="PRU00339"/>
    </source>
</evidence>
<dbReference type="Pfam" id="PF13181">
    <property type="entry name" value="TPR_8"/>
    <property type="match status" value="1"/>
</dbReference>
<keyword evidence="5" id="KW-1185">Reference proteome</keyword>
<dbReference type="OrthoDB" id="9991317at2759"/>
<dbReference type="InterPro" id="IPR019734">
    <property type="entry name" value="TPR_rpt"/>
</dbReference>
<dbReference type="PANTHER" id="PTHR19959">
    <property type="entry name" value="KINESIN LIGHT CHAIN"/>
    <property type="match status" value="1"/>
</dbReference>
<reference evidence="4 5" key="1">
    <citation type="journal article" date="2019" name="Fungal Biol. Biotechnol.">
        <title>Draft genome sequence of fastidious pathogen Ceratobasidium theobromae, which causes vascular-streak dieback in Theobroma cacao.</title>
        <authorList>
            <person name="Ali S.S."/>
            <person name="Asman A."/>
            <person name="Shao J."/>
            <person name="Firmansyah A.P."/>
            <person name="Susilo A.W."/>
            <person name="Rosmana A."/>
            <person name="McMahon P."/>
            <person name="Junaid M."/>
            <person name="Guest D."/>
            <person name="Kheng T.Y."/>
            <person name="Meinhardt L.W."/>
            <person name="Bailey B.A."/>
        </authorList>
    </citation>
    <scope>NUCLEOTIDE SEQUENCE [LARGE SCALE GENOMIC DNA]</scope>
    <source>
        <strain evidence="4 5">CT2</strain>
    </source>
</reference>